<evidence type="ECO:0000256" key="5">
    <source>
        <dbReference type="ARBA" id="ARBA00023136"/>
    </source>
</evidence>
<keyword evidence="2 6" id="KW-0813">Transport</keyword>
<dbReference type="SUPFAM" id="SSF161098">
    <property type="entry name" value="MetI-like"/>
    <property type="match status" value="1"/>
</dbReference>
<comment type="similarity">
    <text evidence="6">Belongs to the binding-protein-dependent transport system permease family.</text>
</comment>
<gene>
    <name evidence="8" type="ORF">J2S41_007082</name>
</gene>
<comment type="caution">
    <text evidence="8">The sequence shown here is derived from an EMBL/GenBank/DDBJ whole genome shotgun (WGS) entry which is preliminary data.</text>
</comment>
<feature type="transmembrane region" description="Helical" evidence="6">
    <location>
        <begin position="48"/>
        <end position="66"/>
    </location>
</feature>
<comment type="subcellular location">
    <subcellularLocation>
        <location evidence="6">Cell membrane</location>
        <topology evidence="6">Multi-pass membrane protein</topology>
    </subcellularLocation>
    <subcellularLocation>
        <location evidence="1">Membrane</location>
        <topology evidence="1">Multi-pass membrane protein</topology>
    </subcellularLocation>
</comment>
<feature type="transmembrane region" description="Helical" evidence="6">
    <location>
        <begin position="170"/>
        <end position="189"/>
    </location>
</feature>
<dbReference type="AlphaFoldDB" id="A0AAE4CER0"/>
<dbReference type="InterPro" id="IPR051204">
    <property type="entry name" value="ABC_transp_perm/SBD"/>
</dbReference>
<sequence>MSSRQWVLWSVQYADAPGNPWFSWQYLRDNSDTVLSALVEHVTLTTQAVALAAAVGLPLAVLAYWFRPLTGPILALSGVLYTIPSLALLAFVAPLVGTTRPASVLIALVLYALLLIVRNALAGLNQLPAEVLDAARGMGYGRVARLFRVDLPLAVPAILTGLRLATVSTVALVTVGSLIGYGGLGDLILGGFRNNFYKAEILTGTVLCVALGLLLDLLLAGAGRLLTPWTRGARG</sequence>
<dbReference type="GO" id="GO:0005886">
    <property type="term" value="C:plasma membrane"/>
    <property type="evidence" value="ECO:0007669"/>
    <property type="project" value="UniProtKB-SubCell"/>
</dbReference>
<evidence type="ECO:0000313" key="8">
    <source>
        <dbReference type="EMBL" id="MDR7280304.1"/>
    </source>
</evidence>
<dbReference type="PANTHER" id="PTHR30177">
    <property type="entry name" value="GLYCINE BETAINE/L-PROLINE TRANSPORT SYSTEM PERMEASE PROTEIN PROW"/>
    <property type="match status" value="1"/>
</dbReference>
<dbReference type="Pfam" id="PF00528">
    <property type="entry name" value="BPD_transp_1"/>
    <property type="match status" value="1"/>
</dbReference>
<proteinExistence type="inferred from homology"/>
<feature type="transmembrane region" description="Helical" evidence="6">
    <location>
        <begin position="201"/>
        <end position="222"/>
    </location>
</feature>
<dbReference type="CDD" id="cd06261">
    <property type="entry name" value="TM_PBP2"/>
    <property type="match status" value="1"/>
</dbReference>
<evidence type="ECO:0000256" key="1">
    <source>
        <dbReference type="ARBA" id="ARBA00004141"/>
    </source>
</evidence>
<keyword evidence="5 6" id="KW-0472">Membrane</keyword>
<dbReference type="PROSITE" id="PS50928">
    <property type="entry name" value="ABC_TM1"/>
    <property type="match status" value="1"/>
</dbReference>
<evidence type="ECO:0000313" key="9">
    <source>
        <dbReference type="Proteomes" id="UP001183643"/>
    </source>
</evidence>
<evidence type="ECO:0000256" key="4">
    <source>
        <dbReference type="ARBA" id="ARBA00022989"/>
    </source>
</evidence>
<keyword evidence="9" id="KW-1185">Reference proteome</keyword>
<dbReference type="GO" id="GO:0031460">
    <property type="term" value="P:glycine betaine transport"/>
    <property type="evidence" value="ECO:0007669"/>
    <property type="project" value="TreeGrafter"/>
</dbReference>
<protein>
    <submittedName>
        <fullName evidence="8">Osmoprotectant transport system permease protein</fullName>
    </submittedName>
</protein>
<dbReference type="EMBL" id="JAVDYB010000001">
    <property type="protein sequence ID" value="MDR7280304.1"/>
    <property type="molecule type" value="Genomic_DNA"/>
</dbReference>
<evidence type="ECO:0000256" key="6">
    <source>
        <dbReference type="RuleBase" id="RU363032"/>
    </source>
</evidence>
<evidence type="ECO:0000256" key="2">
    <source>
        <dbReference type="ARBA" id="ARBA00022448"/>
    </source>
</evidence>
<dbReference type="GO" id="GO:0055085">
    <property type="term" value="P:transmembrane transport"/>
    <property type="evidence" value="ECO:0007669"/>
    <property type="project" value="InterPro"/>
</dbReference>
<name>A0AAE4CER0_9ACTN</name>
<feature type="transmembrane region" description="Helical" evidence="6">
    <location>
        <begin position="73"/>
        <end position="96"/>
    </location>
</feature>
<dbReference type="InterPro" id="IPR000515">
    <property type="entry name" value="MetI-like"/>
</dbReference>
<evidence type="ECO:0000259" key="7">
    <source>
        <dbReference type="PROSITE" id="PS50928"/>
    </source>
</evidence>
<dbReference type="Gene3D" id="1.10.3720.10">
    <property type="entry name" value="MetI-like"/>
    <property type="match status" value="1"/>
</dbReference>
<dbReference type="PANTHER" id="PTHR30177:SF4">
    <property type="entry name" value="OSMOPROTECTANT IMPORT PERMEASE PROTEIN OSMW"/>
    <property type="match status" value="1"/>
</dbReference>
<feature type="domain" description="ABC transmembrane type-1" evidence="7">
    <location>
        <begin position="38"/>
        <end position="219"/>
    </location>
</feature>
<dbReference type="Proteomes" id="UP001183643">
    <property type="component" value="Unassembled WGS sequence"/>
</dbReference>
<dbReference type="InterPro" id="IPR035906">
    <property type="entry name" value="MetI-like_sf"/>
</dbReference>
<keyword evidence="3 6" id="KW-0812">Transmembrane</keyword>
<evidence type="ECO:0000256" key="3">
    <source>
        <dbReference type="ARBA" id="ARBA00022692"/>
    </source>
</evidence>
<dbReference type="RefSeq" id="WP_310374585.1">
    <property type="nucleotide sequence ID" value="NZ_JAVDYB010000001.1"/>
</dbReference>
<organism evidence="8 9">
    <name type="scientific">Catenuloplanes atrovinosus</name>
    <dbReference type="NCBI Taxonomy" id="137266"/>
    <lineage>
        <taxon>Bacteria</taxon>
        <taxon>Bacillati</taxon>
        <taxon>Actinomycetota</taxon>
        <taxon>Actinomycetes</taxon>
        <taxon>Micromonosporales</taxon>
        <taxon>Micromonosporaceae</taxon>
        <taxon>Catenuloplanes</taxon>
    </lineage>
</organism>
<keyword evidence="4 6" id="KW-1133">Transmembrane helix</keyword>
<reference evidence="8" key="1">
    <citation type="submission" date="2023-07" db="EMBL/GenBank/DDBJ databases">
        <title>Sequencing the genomes of 1000 actinobacteria strains.</title>
        <authorList>
            <person name="Klenk H.-P."/>
        </authorList>
    </citation>
    <scope>NUCLEOTIDE SEQUENCE</scope>
    <source>
        <strain evidence="8">DSM 44707</strain>
    </source>
</reference>
<accession>A0AAE4CER0</accession>
<feature type="transmembrane region" description="Helical" evidence="6">
    <location>
        <begin position="102"/>
        <end position="124"/>
    </location>
</feature>